<sequence length="551" mass="59908">MAKITVLIASLAACFIYNVLAVDSIPPRSFPSCGYVGGQIYCFGGDIASSFTGPPNMDQDIYSLNISGFVGQKSDIMSGQWNTIIPAVYFYIGPRRIPISTVSSDGKRFMIQGGYNINRHKFRNQTIFYDTSSNSWSTTTSFIDDNGVAKQKYVLENSYHSTAVNLPNGTIGFYGGLNQLGNVSAPEISGTGNPRNFDSGNVSNVGFSPFATFAIELGIWSTFSPQSYTLTEFYPSHQTATFHPSTGKIYYLGGIYFTAGSTGVPTRVPFSWAAVFDTHSGDWLNETLHGDIPTDRLYHTANLLTNSQDIVLYGGSDDGIRASSSYCYTLNLETNTWTKNENVNVPSQLSGPRFSHSAVLVNSTLFILFGRGYTGDLSYSLLTIDVSDASNIIYTDTYISNAAATTNATTDTTENSNKSGGLSAGAIGGISAGSIVAGLGIIAFVFFYLRRQKKAKQQDIHEDMSVDWDEIEDHYREVPSSKSKSPQLTESTEVIGDTSGRHNSPELIASSIKNNRDFSPSKKKIPDTVVDITKPSLSSESNYTTVKPDQE</sequence>
<evidence type="ECO:0000256" key="4">
    <source>
        <dbReference type="SAM" id="Phobius"/>
    </source>
</evidence>
<gene>
    <name evidence="6" type="ORF">HPULCUR_002276</name>
</gene>
<dbReference type="Proteomes" id="UP001476247">
    <property type="component" value="Unassembled WGS sequence"/>
</dbReference>
<reference evidence="6 7" key="1">
    <citation type="submission" date="2024-04" db="EMBL/GenBank/DDBJ databases">
        <title>genome sequences of Mucor flavus KT1a and Helicostylum pulchrum KT1b strains isolation_sourced from the surface of a dry-aged beef.</title>
        <authorList>
            <person name="Toyotome T."/>
            <person name="Hosono M."/>
            <person name="Torimaru M."/>
            <person name="Fukuda K."/>
            <person name="Mikami N."/>
        </authorList>
    </citation>
    <scope>NUCLEOTIDE SEQUENCE [LARGE SCALE GENOMIC DNA]</scope>
    <source>
        <strain evidence="6 7">KT1b</strain>
    </source>
</reference>
<name>A0ABP9XRU8_9FUNG</name>
<keyword evidence="5" id="KW-0732">Signal</keyword>
<feature type="compositionally biased region" description="Polar residues" evidence="3">
    <location>
        <begin position="535"/>
        <end position="551"/>
    </location>
</feature>
<keyword evidence="4" id="KW-0472">Membrane</keyword>
<evidence type="ECO:0000313" key="7">
    <source>
        <dbReference type="Proteomes" id="UP001476247"/>
    </source>
</evidence>
<dbReference type="SUPFAM" id="SSF117281">
    <property type="entry name" value="Kelch motif"/>
    <property type="match status" value="1"/>
</dbReference>
<feature type="compositionally biased region" description="Basic and acidic residues" evidence="3">
    <location>
        <begin position="514"/>
        <end position="526"/>
    </location>
</feature>
<dbReference type="InterPro" id="IPR015915">
    <property type="entry name" value="Kelch-typ_b-propeller"/>
</dbReference>
<evidence type="ECO:0000256" key="5">
    <source>
        <dbReference type="SAM" id="SignalP"/>
    </source>
</evidence>
<feature type="chain" id="PRO_5047044483" description="Kelch repeat protein" evidence="5">
    <location>
        <begin position="22"/>
        <end position="551"/>
    </location>
</feature>
<evidence type="ECO:0000256" key="1">
    <source>
        <dbReference type="ARBA" id="ARBA00022441"/>
    </source>
</evidence>
<keyword evidence="4" id="KW-0812">Transmembrane</keyword>
<proteinExistence type="predicted"/>
<dbReference type="Pfam" id="PF24681">
    <property type="entry name" value="Kelch_KLHDC2_KLHL20_DRC7"/>
    <property type="match status" value="1"/>
</dbReference>
<dbReference type="Gene3D" id="2.120.10.80">
    <property type="entry name" value="Kelch-type beta propeller"/>
    <property type="match status" value="2"/>
</dbReference>
<dbReference type="EMBL" id="BAABUJ010000007">
    <property type="protein sequence ID" value="GAA5796898.1"/>
    <property type="molecule type" value="Genomic_DNA"/>
</dbReference>
<evidence type="ECO:0008006" key="8">
    <source>
        <dbReference type="Google" id="ProtNLM"/>
    </source>
</evidence>
<feature type="compositionally biased region" description="Polar residues" evidence="3">
    <location>
        <begin position="480"/>
        <end position="492"/>
    </location>
</feature>
<dbReference type="PANTHER" id="PTHR46093:SF18">
    <property type="entry name" value="FIBRONECTIN TYPE-III DOMAIN-CONTAINING PROTEIN"/>
    <property type="match status" value="1"/>
</dbReference>
<keyword evidence="7" id="KW-1185">Reference proteome</keyword>
<keyword evidence="4" id="KW-1133">Transmembrane helix</keyword>
<keyword evidence="2" id="KW-0677">Repeat</keyword>
<evidence type="ECO:0000313" key="6">
    <source>
        <dbReference type="EMBL" id="GAA5796898.1"/>
    </source>
</evidence>
<evidence type="ECO:0000256" key="2">
    <source>
        <dbReference type="ARBA" id="ARBA00022737"/>
    </source>
</evidence>
<comment type="caution">
    <text evidence="6">The sequence shown here is derived from an EMBL/GenBank/DDBJ whole genome shotgun (WGS) entry which is preliminary data.</text>
</comment>
<evidence type="ECO:0000256" key="3">
    <source>
        <dbReference type="SAM" id="MobiDB-lite"/>
    </source>
</evidence>
<accession>A0ABP9XRU8</accession>
<feature type="region of interest" description="Disordered" evidence="3">
    <location>
        <begin position="477"/>
        <end position="551"/>
    </location>
</feature>
<feature type="transmembrane region" description="Helical" evidence="4">
    <location>
        <begin position="426"/>
        <end position="449"/>
    </location>
</feature>
<dbReference type="PANTHER" id="PTHR46093">
    <property type="entry name" value="ACYL-COA-BINDING DOMAIN-CONTAINING PROTEIN 5"/>
    <property type="match status" value="1"/>
</dbReference>
<feature type="signal peptide" evidence="5">
    <location>
        <begin position="1"/>
        <end position="21"/>
    </location>
</feature>
<organism evidence="6 7">
    <name type="scientific">Helicostylum pulchrum</name>
    <dbReference type="NCBI Taxonomy" id="562976"/>
    <lineage>
        <taxon>Eukaryota</taxon>
        <taxon>Fungi</taxon>
        <taxon>Fungi incertae sedis</taxon>
        <taxon>Mucoromycota</taxon>
        <taxon>Mucoromycotina</taxon>
        <taxon>Mucoromycetes</taxon>
        <taxon>Mucorales</taxon>
        <taxon>Mucorineae</taxon>
        <taxon>Mucoraceae</taxon>
        <taxon>Helicostylum</taxon>
    </lineage>
</organism>
<keyword evidence="1" id="KW-0880">Kelch repeat</keyword>
<protein>
    <recommendedName>
        <fullName evidence="8">Kelch repeat protein</fullName>
    </recommendedName>
</protein>